<evidence type="ECO:0000256" key="5">
    <source>
        <dbReference type="ARBA" id="ARBA00022777"/>
    </source>
</evidence>
<evidence type="ECO:0000313" key="10">
    <source>
        <dbReference type="EMBL" id="GIJ58994.1"/>
    </source>
</evidence>
<proteinExistence type="inferred from homology"/>
<dbReference type="GO" id="GO:0016301">
    <property type="term" value="F:kinase activity"/>
    <property type="evidence" value="ECO:0007669"/>
    <property type="project" value="UniProtKB-KW"/>
</dbReference>
<dbReference type="InterPro" id="IPR050187">
    <property type="entry name" value="Lipid_Phosphate_FormReg"/>
</dbReference>
<dbReference type="PROSITE" id="PS50146">
    <property type="entry name" value="DAGK"/>
    <property type="match status" value="1"/>
</dbReference>
<dbReference type="GO" id="GO:0005524">
    <property type="term" value="F:ATP binding"/>
    <property type="evidence" value="ECO:0007669"/>
    <property type="project" value="UniProtKB-KW"/>
</dbReference>
<dbReference type="Pfam" id="PF19279">
    <property type="entry name" value="YegS_C"/>
    <property type="match status" value="1"/>
</dbReference>
<keyword evidence="8" id="KW-1208">Phospholipid metabolism</keyword>
<keyword evidence="5 10" id="KW-0418">Kinase</keyword>
<reference evidence="10" key="1">
    <citation type="submission" date="2021-01" db="EMBL/GenBank/DDBJ databases">
        <title>Whole genome shotgun sequence of Virgisporangium aurantiacum NBRC 16421.</title>
        <authorList>
            <person name="Komaki H."/>
            <person name="Tamura T."/>
        </authorList>
    </citation>
    <scope>NUCLEOTIDE SEQUENCE</scope>
    <source>
        <strain evidence="10">NBRC 16421</strain>
    </source>
</reference>
<dbReference type="GO" id="GO:0005886">
    <property type="term" value="C:plasma membrane"/>
    <property type="evidence" value="ECO:0007669"/>
    <property type="project" value="TreeGrafter"/>
</dbReference>
<dbReference type="GO" id="GO:0008654">
    <property type="term" value="P:phospholipid biosynthetic process"/>
    <property type="evidence" value="ECO:0007669"/>
    <property type="project" value="UniProtKB-KW"/>
</dbReference>
<keyword evidence="7" id="KW-0443">Lipid metabolism</keyword>
<feature type="domain" description="DAGKc" evidence="9">
    <location>
        <begin position="8"/>
        <end position="138"/>
    </location>
</feature>
<evidence type="ECO:0000259" key="9">
    <source>
        <dbReference type="PROSITE" id="PS50146"/>
    </source>
</evidence>
<accession>A0A8J3Z7V7</accession>
<keyword evidence="6" id="KW-0067">ATP-binding</keyword>
<dbReference type="InterPro" id="IPR001206">
    <property type="entry name" value="Diacylglycerol_kinase_cat_dom"/>
</dbReference>
<dbReference type="AlphaFoldDB" id="A0A8J3Z7V7"/>
<evidence type="ECO:0000256" key="1">
    <source>
        <dbReference type="ARBA" id="ARBA00001946"/>
    </source>
</evidence>
<dbReference type="InterPro" id="IPR017438">
    <property type="entry name" value="ATP-NAD_kinase_N"/>
</dbReference>
<evidence type="ECO:0000256" key="4">
    <source>
        <dbReference type="ARBA" id="ARBA00022741"/>
    </source>
</evidence>
<keyword evidence="7" id="KW-0444">Lipid biosynthesis</keyword>
<dbReference type="Gene3D" id="3.40.50.10330">
    <property type="entry name" value="Probable inorganic polyphosphate/atp-NAD kinase, domain 1"/>
    <property type="match status" value="1"/>
</dbReference>
<keyword evidence="3" id="KW-0808">Transferase</keyword>
<dbReference type="Proteomes" id="UP000612585">
    <property type="component" value="Unassembled WGS sequence"/>
</dbReference>
<evidence type="ECO:0000256" key="6">
    <source>
        <dbReference type="ARBA" id="ARBA00022840"/>
    </source>
</evidence>
<evidence type="ECO:0000256" key="3">
    <source>
        <dbReference type="ARBA" id="ARBA00022679"/>
    </source>
</evidence>
<comment type="cofactor">
    <cofactor evidence="1">
        <name>Mg(2+)</name>
        <dbReference type="ChEBI" id="CHEBI:18420"/>
    </cofactor>
</comment>
<comment type="caution">
    <text evidence="10">The sequence shown here is derived from an EMBL/GenBank/DDBJ whole genome shotgun (WGS) entry which is preliminary data.</text>
</comment>
<dbReference type="PANTHER" id="PTHR12358">
    <property type="entry name" value="SPHINGOSINE KINASE"/>
    <property type="match status" value="1"/>
</dbReference>
<keyword evidence="11" id="KW-1185">Reference proteome</keyword>
<organism evidence="10 11">
    <name type="scientific">Virgisporangium aurantiacum</name>
    <dbReference type="NCBI Taxonomy" id="175570"/>
    <lineage>
        <taxon>Bacteria</taxon>
        <taxon>Bacillati</taxon>
        <taxon>Actinomycetota</taxon>
        <taxon>Actinomycetes</taxon>
        <taxon>Micromonosporales</taxon>
        <taxon>Micromonosporaceae</taxon>
        <taxon>Virgisporangium</taxon>
    </lineage>
</organism>
<comment type="similarity">
    <text evidence="2">Belongs to the diacylglycerol/lipid kinase family.</text>
</comment>
<keyword evidence="7" id="KW-0594">Phospholipid biosynthesis</keyword>
<gene>
    <name evidence="10" type="ORF">Vau01_065100</name>
</gene>
<dbReference type="Pfam" id="PF00781">
    <property type="entry name" value="DAGK_cat"/>
    <property type="match status" value="1"/>
</dbReference>
<dbReference type="InterPro" id="IPR045540">
    <property type="entry name" value="YegS/DAGK_C"/>
</dbReference>
<name>A0A8J3Z7V7_9ACTN</name>
<evidence type="ECO:0000256" key="2">
    <source>
        <dbReference type="ARBA" id="ARBA00005983"/>
    </source>
</evidence>
<dbReference type="InterPro" id="IPR016064">
    <property type="entry name" value="NAD/diacylglycerol_kinase_sf"/>
</dbReference>
<evidence type="ECO:0000256" key="7">
    <source>
        <dbReference type="ARBA" id="ARBA00023209"/>
    </source>
</evidence>
<protein>
    <submittedName>
        <fullName evidence="10">Sphingosine kinase</fullName>
    </submittedName>
</protein>
<evidence type="ECO:0000313" key="11">
    <source>
        <dbReference type="Proteomes" id="UP000612585"/>
    </source>
</evidence>
<dbReference type="PANTHER" id="PTHR12358:SF106">
    <property type="entry name" value="LIPID KINASE YEGS"/>
    <property type="match status" value="1"/>
</dbReference>
<dbReference type="SMART" id="SM00046">
    <property type="entry name" value="DAGKc"/>
    <property type="match status" value="1"/>
</dbReference>
<sequence length="313" mass="33703">MLLAVPRADKPRSAVVINPTKVVDLVDRRRRIIATLAKAGWPEPAWFETTRDDGGFGQTKQAVADGAEVVFACGGDGTVMACLSALVDTEVALAVLPAGTGNLLAANLGLPDDPAAGVEVAIRMGRRKIDVGVVGDRAFAVMAGMGFDAAMVGEAPERLKRILGWPAYAVSAAKNLRAKSMRVEVRLDDRPPLHRRARSVLVANVGRLQGGIRLLTDAEPDDGLLDVALITPGTLRHWAVLAFAVLARRDRTPRMEVYRARRVEVISDRPQPRQLDGDVIEPAEKLSVQIRHEALWLCVPQPADAPDLAEGHP</sequence>
<keyword evidence="4" id="KW-0547">Nucleotide-binding</keyword>
<dbReference type="SUPFAM" id="SSF111331">
    <property type="entry name" value="NAD kinase/diacylglycerol kinase-like"/>
    <property type="match status" value="1"/>
</dbReference>
<dbReference type="EMBL" id="BOPG01000044">
    <property type="protein sequence ID" value="GIJ58994.1"/>
    <property type="molecule type" value="Genomic_DNA"/>
</dbReference>
<dbReference type="Gene3D" id="2.60.200.40">
    <property type="match status" value="1"/>
</dbReference>
<evidence type="ECO:0000256" key="8">
    <source>
        <dbReference type="ARBA" id="ARBA00023264"/>
    </source>
</evidence>